<protein>
    <submittedName>
        <fullName evidence="1">Uncharacterized protein</fullName>
    </submittedName>
</protein>
<dbReference type="HOGENOM" id="CLU_2360335_0_0_1"/>
<name>A0A0D0DEU4_9AGAM</name>
<gene>
    <name evidence="1" type="ORF">PAXRUDRAFT_280574</name>
</gene>
<accession>A0A0D0DEU4</accession>
<sequence>MIMAFQTRATSDAPHPTSSFKLGALFRSKPLILMPTCCTQYAGCRSVVAAWAWFHKTYREFEIAHERGSAGHGLIIIDIRHSYCRVESTSQRSGGT</sequence>
<reference evidence="1 2" key="1">
    <citation type="submission" date="2014-04" db="EMBL/GenBank/DDBJ databases">
        <authorList>
            <consortium name="DOE Joint Genome Institute"/>
            <person name="Kuo A."/>
            <person name="Kohler A."/>
            <person name="Jargeat P."/>
            <person name="Nagy L.G."/>
            <person name="Floudas D."/>
            <person name="Copeland A."/>
            <person name="Barry K.W."/>
            <person name="Cichocki N."/>
            <person name="Veneault-Fourrey C."/>
            <person name="LaButti K."/>
            <person name="Lindquist E.A."/>
            <person name="Lipzen A."/>
            <person name="Lundell T."/>
            <person name="Morin E."/>
            <person name="Murat C."/>
            <person name="Sun H."/>
            <person name="Tunlid A."/>
            <person name="Henrissat B."/>
            <person name="Grigoriev I.V."/>
            <person name="Hibbett D.S."/>
            <person name="Martin F."/>
            <person name="Nordberg H.P."/>
            <person name="Cantor M.N."/>
            <person name="Hua S.X."/>
        </authorList>
    </citation>
    <scope>NUCLEOTIDE SEQUENCE [LARGE SCALE GENOMIC DNA]</scope>
    <source>
        <strain evidence="1 2">Ve08.2h10</strain>
    </source>
</reference>
<evidence type="ECO:0000313" key="1">
    <source>
        <dbReference type="EMBL" id="KIK79439.1"/>
    </source>
</evidence>
<keyword evidence="2" id="KW-1185">Reference proteome</keyword>
<dbReference type="EMBL" id="KN826282">
    <property type="protein sequence ID" value="KIK79439.1"/>
    <property type="molecule type" value="Genomic_DNA"/>
</dbReference>
<evidence type="ECO:0000313" key="2">
    <source>
        <dbReference type="Proteomes" id="UP000054538"/>
    </source>
</evidence>
<dbReference type="Proteomes" id="UP000054538">
    <property type="component" value="Unassembled WGS sequence"/>
</dbReference>
<organism evidence="1 2">
    <name type="scientific">Paxillus rubicundulus Ve08.2h10</name>
    <dbReference type="NCBI Taxonomy" id="930991"/>
    <lineage>
        <taxon>Eukaryota</taxon>
        <taxon>Fungi</taxon>
        <taxon>Dikarya</taxon>
        <taxon>Basidiomycota</taxon>
        <taxon>Agaricomycotina</taxon>
        <taxon>Agaricomycetes</taxon>
        <taxon>Agaricomycetidae</taxon>
        <taxon>Boletales</taxon>
        <taxon>Paxilineae</taxon>
        <taxon>Paxillaceae</taxon>
        <taxon>Paxillus</taxon>
    </lineage>
</organism>
<dbReference type="InParanoid" id="A0A0D0DEU4"/>
<dbReference type="AlphaFoldDB" id="A0A0D0DEU4"/>
<proteinExistence type="predicted"/>
<reference evidence="2" key="2">
    <citation type="submission" date="2015-01" db="EMBL/GenBank/DDBJ databases">
        <title>Evolutionary Origins and Diversification of the Mycorrhizal Mutualists.</title>
        <authorList>
            <consortium name="DOE Joint Genome Institute"/>
            <consortium name="Mycorrhizal Genomics Consortium"/>
            <person name="Kohler A."/>
            <person name="Kuo A."/>
            <person name="Nagy L.G."/>
            <person name="Floudas D."/>
            <person name="Copeland A."/>
            <person name="Barry K.W."/>
            <person name="Cichocki N."/>
            <person name="Veneault-Fourrey C."/>
            <person name="LaButti K."/>
            <person name="Lindquist E.A."/>
            <person name="Lipzen A."/>
            <person name="Lundell T."/>
            <person name="Morin E."/>
            <person name="Murat C."/>
            <person name="Riley R."/>
            <person name="Ohm R."/>
            <person name="Sun H."/>
            <person name="Tunlid A."/>
            <person name="Henrissat B."/>
            <person name="Grigoriev I.V."/>
            <person name="Hibbett D.S."/>
            <person name="Martin F."/>
        </authorList>
    </citation>
    <scope>NUCLEOTIDE SEQUENCE [LARGE SCALE GENOMIC DNA]</scope>
    <source>
        <strain evidence="2">Ve08.2h10</strain>
    </source>
</reference>